<sequence>MFSVSRRVKYAWKECKVPLDFLLNVHSSFLTGKHSSSRRRTAHMRLKAVYTGIIVGKLVACCPCFIWAAIDRRAAIDFGGGGYCKKGGGIYDSRQKTRKRLNREI</sequence>
<organism evidence="2 3">
    <name type="scientific">Riccia fluitans</name>
    <dbReference type="NCBI Taxonomy" id="41844"/>
    <lineage>
        <taxon>Eukaryota</taxon>
        <taxon>Viridiplantae</taxon>
        <taxon>Streptophyta</taxon>
        <taxon>Embryophyta</taxon>
        <taxon>Marchantiophyta</taxon>
        <taxon>Marchantiopsida</taxon>
        <taxon>Marchantiidae</taxon>
        <taxon>Marchantiales</taxon>
        <taxon>Ricciaceae</taxon>
        <taxon>Riccia</taxon>
    </lineage>
</organism>
<dbReference type="AlphaFoldDB" id="A0ABD1Z1G1"/>
<evidence type="ECO:0000313" key="2">
    <source>
        <dbReference type="EMBL" id="KAL2641343.1"/>
    </source>
</evidence>
<evidence type="ECO:0000313" key="3">
    <source>
        <dbReference type="Proteomes" id="UP001605036"/>
    </source>
</evidence>
<dbReference type="EMBL" id="JBHFFA010000002">
    <property type="protein sequence ID" value="KAL2641343.1"/>
    <property type="molecule type" value="Genomic_DNA"/>
</dbReference>
<gene>
    <name evidence="2" type="ORF">R1flu_008930</name>
</gene>
<comment type="caution">
    <text evidence="2">The sequence shown here is derived from an EMBL/GenBank/DDBJ whole genome shotgun (WGS) entry which is preliminary data.</text>
</comment>
<keyword evidence="1" id="KW-0812">Transmembrane</keyword>
<name>A0ABD1Z1G1_9MARC</name>
<keyword evidence="3" id="KW-1185">Reference proteome</keyword>
<dbReference type="Proteomes" id="UP001605036">
    <property type="component" value="Unassembled WGS sequence"/>
</dbReference>
<accession>A0ABD1Z1G1</accession>
<reference evidence="2 3" key="1">
    <citation type="submission" date="2024-09" db="EMBL/GenBank/DDBJ databases">
        <title>Chromosome-scale assembly of Riccia fluitans.</title>
        <authorList>
            <person name="Paukszto L."/>
            <person name="Sawicki J."/>
            <person name="Karawczyk K."/>
            <person name="Piernik-Szablinska J."/>
            <person name="Szczecinska M."/>
            <person name="Mazdziarz M."/>
        </authorList>
    </citation>
    <scope>NUCLEOTIDE SEQUENCE [LARGE SCALE GENOMIC DNA]</scope>
    <source>
        <strain evidence="2">Rf_01</strain>
        <tissue evidence="2">Aerial parts of the thallus</tissue>
    </source>
</reference>
<keyword evidence="1" id="KW-1133">Transmembrane helix</keyword>
<protein>
    <submittedName>
        <fullName evidence="2">Uncharacterized protein</fullName>
    </submittedName>
</protein>
<proteinExistence type="predicted"/>
<evidence type="ECO:0000256" key="1">
    <source>
        <dbReference type="SAM" id="Phobius"/>
    </source>
</evidence>
<keyword evidence="1" id="KW-0472">Membrane</keyword>
<feature type="transmembrane region" description="Helical" evidence="1">
    <location>
        <begin position="48"/>
        <end position="70"/>
    </location>
</feature>